<sequence length="66" mass="7159">MPPVPSSATLPRLPVRDAGAPKNIVLLIGDGMGFEQVKTAEMYGHGAADTFPFEAFPRWVETTRSE</sequence>
<evidence type="ECO:0000313" key="1">
    <source>
        <dbReference type="EMBL" id="CAA9443626.1"/>
    </source>
</evidence>
<dbReference type="InterPro" id="IPR017850">
    <property type="entry name" value="Alkaline_phosphatase_core_sf"/>
</dbReference>
<dbReference type="EMBL" id="CADCVB010000176">
    <property type="protein sequence ID" value="CAA9443626.1"/>
    <property type="molecule type" value="Genomic_DNA"/>
</dbReference>
<evidence type="ECO:0008006" key="2">
    <source>
        <dbReference type="Google" id="ProtNLM"/>
    </source>
</evidence>
<reference evidence="1" key="1">
    <citation type="submission" date="2020-02" db="EMBL/GenBank/DDBJ databases">
        <authorList>
            <person name="Meier V. D."/>
        </authorList>
    </citation>
    <scope>NUCLEOTIDE SEQUENCE</scope>
    <source>
        <strain evidence="1">AVDCRST_MAG78</strain>
    </source>
</reference>
<name>A0A6J4QFQ0_9ACTN</name>
<gene>
    <name evidence="1" type="ORF">AVDCRST_MAG78-2667</name>
</gene>
<protein>
    <recommendedName>
        <fullName evidence="2">Alkaline phosphatase</fullName>
    </recommendedName>
</protein>
<dbReference type="Gene3D" id="3.40.720.10">
    <property type="entry name" value="Alkaline Phosphatase, subunit A"/>
    <property type="match status" value="1"/>
</dbReference>
<dbReference type="SUPFAM" id="SSF53649">
    <property type="entry name" value="Alkaline phosphatase-like"/>
    <property type="match status" value="1"/>
</dbReference>
<proteinExistence type="predicted"/>
<dbReference type="AlphaFoldDB" id="A0A6J4QFQ0"/>
<organism evidence="1">
    <name type="scientific">uncultured Rubrobacteraceae bacterium</name>
    <dbReference type="NCBI Taxonomy" id="349277"/>
    <lineage>
        <taxon>Bacteria</taxon>
        <taxon>Bacillati</taxon>
        <taxon>Actinomycetota</taxon>
        <taxon>Rubrobacteria</taxon>
        <taxon>Rubrobacterales</taxon>
        <taxon>Rubrobacteraceae</taxon>
        <taxon>environmental samples</taxon>
    </lineage>
</organism>
<accession>A0A6J4QFQ0</accession>